<dbReference type="PANTHER" id="PTHR40265">
    <property type="entry name" value="BLL2707 PROTEIN"/>
    <property type="match status" value="1"/>
</dbReference>
<name>A0A023CYT7_9LACO</name>
<reference evidence="2 3" key="1">
    <citation type="journal article" date="2015" name="Genome Announc.">
        <title>Expanding the biotechnology potential of lactobacilli through comparative genomics of 213 strains and associated genera.</title>
        <authorList>
            <person name="Sun Z."/>
            <person name="Harris H.M."/>
            <person name="McCann A."/>
            <person name="Guo C."/>
            <person name="Argimon S."/>
            <person name="Zhang W."/>
            <person name="Yang X."/>
            <person name="Jeffery I.B."/>
            <person name="Cooney J.C."/>
            <person name="Kagawa T.F."/>
            <person name="Liu W."/>
            <person name="Song Y."/>
            <person name="Salvetti E."/>
            <person name="Wrobel A."/>
            <person name="Rasinkangas P."/>
            <person name="Parkhill J."/>
            <person name="Rea M.C."/>
            <person name="O'Sullivan O."/>
            <person name="Ritari J."/>
            <person name="Douillard F.P."/>
            <person name="Paul Ross R."/>
            <person name="Yang R."/>
            <person name="Briner A.E."/>
            <person name="Felis G.E."/>
            <person name="de Vos W.M."/>
            <person name="Barrangou R."/>
            <person name="Klaenhammer T.R."/>
            <person name="Caufield P.W."/>
            <person name="Cui Y."/>
            <person name="Zhang H."/>
            <person name="O'Toole P.W."/>
        </authorList>
    </citation>
    <scope>NUCLEOTIDE SEQUENCE [LARGE SCALE GENOMIC DNA]</scope>
    <source>
        <strain evidence="2 3">DSM 21376</strain>
    </source>
</reference>
<dbReference type="PANTHER" id="PTHR40265:SF1">
    <property type="entry name" value="GLYOXALASE-LIKE DOMAIN-CONTAINING PROTEIN"/>
    <property type="match status" value="1"/>
</dbReference>
<accession>A0A023CYT7</accession>
<evidence type="ECO:0000259" key="1">
    <source>
        <dbReference type="Pfam" id="PF13468"/>
    </source>
</evidence>
<evidence type="ECO:0000313" key="3">
    <source>
        <dbReference type="Proteomes" id="UP000050961"/>
    </source>
</evidence>
<dbReference type="RefSeq" id="WP_034989502.1">
    <property type="nucleotide sequence ID" value="NZ_AYZF01000008.1"/>
</dbReference>
<organism evidence="2 3">
    <name type="scientific">Liquorilactobacillus sucicola DSM 21376 = JCM 15457</name>
    <dbReference type="NCBI Taxonomy" id="1423806"/>
    <lineage>
        <taxon>Bacteria</taxon>
        <taxon>Bacillati</taxon>
        <taxon>Bacillota</taxon>
        <taxon>Bacilli</taxon>
        <taxon>Lactobacillales</taxon>
        <taxon>Lactobacillaceae</taxon>
        <taxon>Liquorilactobacillus</taxon>
    </lineage>
</organism>
<evidence type="ECO:0000313" key="2">
    <source>
        <dbReference type="EMBL" id="KRN06792.1"/>
    </source>
</evidence>
<dbReference type="AlphaFoldDB" id="A0A023CYT7"/>
<protein>
    <recommendedName>
        <fullName evidence="1">Glyoxalase-like domain-containing protein</fullName>
    </recommendedName>
</protein>
<dbReference type="Proteomes" id="UP000050961">
    <property type="component" value="Unassembled WGS sequence"/>
</dbReference>
<dbReference type="InterPro" id="IPR025870">
    <property type="entry name" value="Glyoxalase-like_dom"/>
</dbReference>
<dbReference type="EMBL" id="AYZF01000008">
    <property type="protein sequence ID" value="KRN06792.1"/>
    <property type="molecule type" value="Genomic_DNA"/>
</dbReference>
<comment type="caution">
    <text evidence="2">The sequence shown here is derived from an EMBL/GenBank/DDBJ whole genome shotgun (WGS) entry which is preliminary data.</text>
</comment>
<dbReference type="Gene3D" id="3.10.180.10">
    <property type="entry name" value="2,3-Dihydroxybiphenyl 1,2-Dioxygenase, domain 1"/>
    <property type="match status" value="1"/>
</dbReference>
<keyword evidence="3" id="KW-1185">Reference proteome</keyword>
<dbReference type="OrthoDB" id="9111355at2"/>
<proteinExistence type="predicted"/>
<dbReference type="SUPFAM" id="SSF54593">
    <property type="entry name" value="Glyoxalase/Bleomycin resistance protein/Dihydroxybiphenyl dioxygenase"/>
    <property type="match status" value="1"/>
</dbReference>
<dbReference type="STRING" id="1423806.FD15_GL000349"/>
<dbReference type="InterPro" id="IPR029068">
    <property type="entry name" value="Glyas_Bleomycin-R_OHBP_Dase"/>
</dbReference>
<feature type="domain" description="Glyoxalase-like" evidence="1">
    <location>
        <begin position="6"/>
        <end position="199"/>
    </location>
</feature>
<gene>
    <name evidence="2" type="ORF">FD15_GL000349</name>
</gene>
<dbReference type="eggNOG" id="COG0346">
    <property type="taxonomic scope" value="Bacteria"/>
</dbReference>
<dbReference type="Pfam" id="PF13468">
    <property type="entry name" value="Glyoxalase_3"/>
    <property type="match status" value="1"/>
</dbReference>
<dbReference type="PATRIC" id="fig|1423806.3.peg.358"/>
<sequence length="257" mass="28948">MTKLNWDHTMINIKDLATATEILKEKGITFKAGGEHKRWGTGNALGYFGLNYIELITVADEKVARTVKRTDGAAVYDAIQDYFADVQRLNTIAVRSDDIEETHRRLKEQGVAVGPIEEGQRLDPQGKLISWKIFFVNDHLAQDLPYPFFIQWKGDDASRFDNLSKQGLIVKHPGGDLRVFAANFEVIEPQAIAAKWGDLLQLPVITEDNGSALLKFNERQLKFTQGTLNHLVSLDFTGAEQELQGQTIKIDKVTFNF</sequence>